<keyword evidence="2" id="KW-1185">Reference proteome</keyword>
<dbReference type="Proteomes" id="UP000321306">
    <property type="component" value="Unassembled WGS sequence"/>
</dbReference>
<dbReference type="AlphaFoldDB" id="A0A511MWD3"/>
<evidence type="ECO:0000313" key="2">
    <source>
        <dbReference type="Proteomes" id="UP000321306"/>
    </source>
</evidence>
<proteinExistence type="predicted"/>
<reference evidence="1 2" key="1">
    <citation type="submission" date="2019-07" db="EMBL/GenBank/DDBJ databases">
        <title>Whole genome shotgun sequence of Deinococcus cellulosilyticus NBRC 106333.</title>
        <authorList>
            <person name="Hosoyama A."/>
            <person name="Uohara A."/>
            <person name="Ohji S."/>
            <person name="Ichikawa N."/>
        </authorList>
    </citation>
    <scope>NUCLEOTIDE SEQUENCE [LARGE SCALE GENOMIC DNA]</scope>
    <source>
        <strain evidence="1 2">NBRC 106333</strain>
    </source>
</reference>
<accession>A0A511MWD3</accession>
<comment type="caution">
    <text evidence="1">The sequence shown here is derived from an EMBL/GenBank/DDBJ whole genome shotgun (WGS) entry which is preliminary data.</text>
</comment>
<sequence length="141" mass="14669">MTGRFHGAAGYDVRCALDGDFIKGRVGGKLAGKSFNLEITETGVQGTAAGLNVEVHLQDGALVGSIGDQELTLRGVDRVTGRLGGPIVGWDVAAQQTGHKLVGRLGGTVIGKDFEFNLGEAPGWIGVLVALVSFYVFEQVA</sequence>
<dbReference type="EMBL" id="BJXB01000002">
    <property type="protein sequence ID" value="GEM44893.1"/>
    <property type="molecule type" value="Genomic_DNA"/>
</dbReference>
<organism evidence="1 2">
    <name type="scientific">Deinococcus cellulosilyticus (strain DSM 18568 / NBRC 106333 / KACC 11606 / 5516J-15)</name>
    <dbReference type="NCBI Taxonomy" id="1223518"/>
    <lineage>
        <taxon>Bacteria</taxon>
        <taxon>Thermotogati</taxon>
        <taxon>Deinococcota</taxon>
        <taxon>Deinococci</taxon>
        <taxon>Deinococcales</taxon>
        <taxon>Deinococcaceae</taxon>
        <taxon>Deinococcus</taxon>
    </lineage>
</organism>
<gene>
    <name evidence="1" type="ORF">DC3_05280</name>
</gene>
<protein>
    <submittedName>
        <fullName evidence="1">Uncharacterized protein</fullName>
    </submittedName>
</protein>
<evidence type="ECO:0000313" key="1">
    <source>
        <dbReference type="EMBL" id="GEM44893.1"/>
    </source>
</evidence>
<name>A0A511MWD3_DEIC1</name>